<dbReference type="RefSeq" id="WP_075820883.1">
    <property type="nucleotide sequence ID" value="NZ_CAPNHH010000055.1"/>
</dbReference>
<evidence type="ECO:0000313" key="8">
    <source>
        <dbReference type="EMBL" id="OLU36998.1"/>
    </source>
</evidence>
<dbReference type="Gene3D" id="3.30.70.120">
    <property type="match status" value="1"/>
</dbReference>
<feature type="domain" description="DUF2179" evidence="7">
    <location>
        <begin position="233"/>
        <end position="287"/>
    </location>
</feature>
<sequence>MLDYCLSPDRISSRKIRLFVSVLLIVCSSLLQTFVLQTFMAPSDLLSSGFTGLAILISKITGLFGFGFSTSLGILALNIPAALFCAGKISKRFVFLSCLQFSLTSLFLDIFDFRPLFDDITLNVLFGGFFYGIATVIALKTDGSTGGTDFIAMYVSDKMHRSIWDFVFGFNVIVLLIFGSMFGWIHAGYSILFQLISTKTISSFYHRYSQILVEITTQHPEEVAEAFKKEFRHGMSIIPAYGAYSQANYFLCRSIVSSYEEHQVLDCIRQVDPRVLLYTQKVDHFYGNFYRKPIE</sequence>
<dbReference type="InterPro" id="IPR015867">
    <property type="entry name" value="N-reg_PII/ATP_PRibTrfase_C"/>
</dbReference>
<evidence type="ECO:0000256" key="6">
    <source>
        <dbReference type="SAM" id="Phobius"/>
    </source>
</evidence>
<dbReference type="PANTHER" id="PTHR33545">
    <property type="entry name" value="UPF0750 MEMBRANE PROTEIN YITT-RELATED"/>
    <property type="match status" value="1"/>
</dbReference>
<evidence type="ECO:0000256" key="2">
    <source>
        <dbReference type="ARBA" id="ARBA00022475"/>
    </source>
</evidence>
<organism evidence="8 9">
    <name type="scientific">Ileibacterium valens</name>
    <dbReference type="NCBI Taxonomy" id="1862668"/>
    <lineage>
        <taxon>Bacteria</taxon>
        <taxon>Bacillati</taxon>
        <taxon>Bacillota</taxon>
        <taxon>Erysipelotrichia</taxon>
        <taxon>Erysipelotrichales</taxon>
        <taxon>Erysipelotrichaceae</taxon>
        <taxon>Ileibacterium</taxon>
    </lineage>
</organism>
<feature type="transmembrane region" description="Helical" evidence="6">
    <location>
        <begin position="93"/>
        <end position="114"/>
    </location>
</feature>
<evidence type="ECO:0000256" key="3">
    <source>
        <dbReference type="ARBA" id="ARBA00022692"/>
    </source>
</evidence>
<keyword evidence="5 6" id="KW-0472">Membrane</keyword>
<reference evidence="8 9" key="1">
    <citation type="submission" date="2016-11" db="EMBL/GenBank/DDBJ databases">
        <title>Description of two novel members of the family Erysipelotrichaceae: Ileibacterium lipovorans gen. nov., sp. nov. and Dubosiella newyorkensis, gen. nov., sp. nov.</title>
        <authorList>
            <person name="Cox L.M."/>
            <person name="Sohn J."/>
            <person name="Tyrrell K.L."/>
            <person name="Citron D.M."/>
            <person name="Lawson P.A."/>
            <person name="Patel N.B."/>
            <person name="Iizumi T."/>
            <person name="Perez-Perez G.I."/>
            <person name="Goldstein E.J."/>
            <person name="Blaser M.J."/>
        </authorList>
    </citation>
    <scope>NUCLEOTIDE SEQUENCE [LARGE SCALE GENOMIC DNA]</scope>
    <source>
        <strain evidence="8 9">NYU-BL-A3</strain>
    </source>
</reference>
<evidence type="ECO:0000256" key="5">
    <source>
        <dbReference type="ARBA" id="ARBA00023136"/>
    </source>
</evidence>
<dbReference type="OrthoDB" id="9779786at2"/>
<feature type="transmembrane region" description="Helical" evidence="6">
    <location>
        <begin position="18"/>
        <end position="40"/>
    </location>
</feature>
<comment type="subcellular location">
    <subcellularLocation>
        <location evidence="1">Cell membrane</location>
        <topology evidence="1">Multi-pass membrane protein</topology>
    </subcellularLocation>
</comment>
<dbReference type="InterPro" id="IPR019264">
    <property type="entry name" value="DUF2179"/>
</dbReference>
<name>A0A1U7NDD5_9FIRM</name>
<dbReference type="GO" id="GO:0005886">
    <property type="term" value="C:plasma membrane"/>
    <property type="evidence" value="ECO:0007669"/>
    <property type="project" value="UniProtKB-SubCell"/>
</dbReference>
<feature type="transmembrane region" description="Helical" evidence="6">
    <location>
        <begin position="120"/>
        <end position="139"/>
    </location>
</feature>
<dbReference type="Pfam" id="PF10035">
    <property type="entry name" value="DUF2179"/>
    <property type="match status" value="1"/>
</dbReference>
<comment type="caution">
    <text evidence="8">The sequence shown here is derived from an EMBL/GenBank/DDBJ whole genome shotgun (WGS) entry which is preliminary data.</text>
</comment>
<dbReference type="PIRSF" id="PIRSF006483">
    <property type="entry name" value="Membrane_protein_YitT"/>
    <property type="match status" value="1"/>
</dbReference>
<keyword evidence="3 6" id="KW-0812">Transmembrane</keyword>
<dbReference type="GeneID" id="82203715"/>
<keyword evidence="2" id="KW-1003">Cell membrane</keyword>
<dbReference type="Pfam" id="PF02588">
    <property type="entry name" value="YitT_membrane"/>
    <property type="match status" value="1"/>
</dbReference>
<dbReference type="AlphaFoldDB" id="A0A1U7NDD5"/>
<keyword evidence="9" id="KW-1185">Reference proteome</keyword>
<keyword evidence="4 6" id="KW-1133">Transmembrane helix</keyword>
<evidence type="ECO:0000256" key="1">
    <source>
        <dbReference type="ARBA" id="ARBA00004651"/>
    </source>
</evidence>
<dbReference type="EMBL" id="MPJW01000236">
    <property type="protein sequence ID" value="OLU36998.1"/>
    <property type="molecule type" value="Genomic_DNA"/>
</dbReference>
<feature type="transmembrane region" description="Helical" evidence="6">
    <location>
        <begin position="163"/>
        <end position="185"/>
    </location>
</feature>
<dbReference type="PANTHER" id="PTHR33545:SF5">
    <property type="entry name" value="UPF0750 MEMBRANE PROTEIN YITT"/>
    <property type="match status" value="1"/>
</dbReference>
<dbReference type="InterPro" id="IPR051461">
    <property type="entry name" value="UPF0750_membrane"/>
</dbReference>
<dbReference type="InterPro" id="IPR003740">
    <property type="entry name" value="YitT"/>
</dbReference>
<evidence type="ECO:0000259" key="7">
    <source>
        <dbReference type="Pfam" id="PF10035"/>
    </source>
</evidence>
<proteinExistence type="predicted"/>
<evidence type="ECO:0000313" key="9">
    <source>
        <dbReference type="Proteomes" id="UP000186341"/>
    </source>
</evidence>
<protein>
    <recommendedName>
        <fullName evidence="7">DUF2179 domain-containing protein</fullName>
    </recommendedName>
</protein>
<feature type="transmembrane region" description="Helical" evidence="6">
    <location>
        <begin position="60"/>
        <end position="86"/>
    </location>
</feature>
<dbReference type="Proteomes" id="UP000186341">
    <property type="component" value="Unassembled WGS sequence"/>
</dbReference>
<gene>
    <name evidence="8" type="ORF">BO222_11255</name>
</gene>
<evidence type="ECO:0000256" key="4">
    <source>
        <dbReference type="ARBA" id="ARBA00022989"/>
    </source>
</evidence>
<accession>A0A1U7NDD5</accession>